<evidence type="ECO:0000256" key="9">
    <source>
        <dbReference type="ARBA" id="ARBA00046047"/>
    </source>
</evidence>
<dbReference type="EMBL" id="BJZV01000014">
    <property type="protein sequence ID" value="GEP10930.1"/>
    <property type="molecule type" value="Genomic_DNA"/>
</dbReference>
<evidence type="ECO:0000256" key="2">
    <source>
        <dbReference type="ARBA" id="ARBA00022801"/>
    </source>
</evidence>
<keyword evidence="3" id="KW-0809">Transit peptide</keyword>
<dbReference type="EC" id="3.1.2.22" evidence="1"/>
<evidence type="ECO:0000256" key="8">
    <source>
        <dbReference type="ARBA" id="ARBA00042704"/>
    </source>
</evidence>
<dbReference type="InterPro" id="IPR029058">
    <property type="entry name" value="AB_hydrolase_fold"/>
</dbReference>
<comment type="catalytic activity">
    <reaction evidence="11">
        <text>mycophenolic acid O-acyl-beta-D-glucuronide + H2O = mycophenolate + D-glucuronate + H(+)</text>
        <dbReference type="Rhea" id="RHEA:34179"/>
        <dbReference type="ChEBI" id="CHEBI:15377"/>
        <dbReference type="ChEBI" id="CHEBI:15378"/>
        <dbReference type="ChEBI" id="CHEBI:58720"/>
        <dbReference type="ChEBI" id="CHEBI:62932"/>
        <dbReference type="ChEBI" id="CHEBI:66982"/>
        <dbReference type="EC" id="3.1.1.93"/>
    </reaction>
    <physiologicalReaction direction="left-to-right" evidence="11">
        <dbReference type="Rhea" id="RHEA:34180"/>
    </physiologicalReaction>
</comment>
<dbReference type="InterPro" id="IPR000073">
    <property type="entry name" value="AB_hydrolase_1"/>
</dbReference>
<evidence type="ECO:0000256" key="4">
    <source>
        <dbReference type="ARBA" id="ARBA00039132"/>
    </source>
</evidence>
<evidence type="ECO:0000259" key="12">
    <source>
        <dbReference type="Pfam" id="PF12697"/>
    </source>
</evidence>
<accession>A0A512JLU4</accession>
<proteinExistence type="predicted"/>
<evidence type="ECO:0000256" key="10">
    <source>
        <dbReference type="ARBA" id="ARBA00047409"/>
    </source>
</evidence>
<protein>
    <recommendedName>
        <fullName evidence="5">Palmitoyl-protein thioesterase ABHD10, mitochondrial</fullName>
        <ecNumber evidence="4">3.1.1.93</ecNumber>
        <ecNumber evidence="1">3.1.2.22</ecNumber>
    </recommendedName>
    <alternativeName>
        <fullName evidence="7">Acyl-protein thioesterase ABHD10</fullName>
    </alternativeName>
    <alternativeName>
        <fullName evidence="8">Alpha/beta hydrolase domain-containing protein 10</fullName>
    </alternativeName>
    <alternativeName>
        <fullName evidence="6">Mycophenolic acid acyl-glucuronide esterase, mitochondrial</fullName>
    </alternativeName>
</protein>
<gene>
    <name evidence="13" type="ORF">MGN01_27750</name>
</gene>
<evidence type="ECO:0000256" key="1">
    <source>
        <dbReference type="ARBA" id="ARBA00012423"/>
    </source>
</evidence>
<organism evidence="13 14">
    <name type="scientific">Methylobacterium gnaphalii</name>
    <dbReference type="NCBI Taxonomy" id="1010610"/>
    <lineage>
        <taxon>Bacteria</taxon>
        <taxon>Pseudomonadati</taxon>
        <taxon>Pseudomonadota</taxon>
        <taxon>Alphaproteobacteria</taxon>
        <taxon>Hyphomicrobiales</taxon>
        <taxon>Methylobacteriaceae</taxon>
        <taxon>Methylobacterium</taxon>
    </lineage>
</organism>
<dbReference type="PANTHER" id="PTHR16138">
    <property type="entry name" value="MYCOPHENOLIC ACID ACYL-GLUCURONIDE ESTERASE, MITOCHONDRIAL"/>
    <property type="match status" value="1"/>
</dbReference>
<comment type="caution">
    <text evidence="13">The sequence shown here is derived from an EMBL/GenBank/DDBJ whole genome shotgun (WGS) entry which is preliminary data.</text>
</comment>
<dbReference type="InterPro" id="IPR052382">
    <property type="entry name" value="ABHD10_acyl-thioesterase"/>
</dbReference>
<name>A0A512JLU4_9HYPH</name>
<comment type="catalytic activity">
    <reaction evidence="10">
        <text>S-hexadecanoyl-L-cysteinyl-[protein] + H2O = L-cysteinyl-[protein] + hexadecanoate + H(+)</text>
        <dbReference type="Rhea" id="RHEA:19233"/>
        <dbReference type="Rhea" id="RHEA-COMP:10131"/>
        <dbReference type="Rhea" id="RHEA-COMP:11032"/>
        <dbReference type="ChEBI" id="CHEBI:7896"/>
        <dbReference type="ChEBI" id="CHEBI:15377"/>
        <dbReference type="ChEBI" id="CHEBI:15378"/>
        <dbReference type="ChEBI" id="CHEBI:29950"/>
        <dbReference type="ChEBI" id="CHEBI:74151"/>
        <dbReference type="EC" id="3.1.2.22"/>
    </reaction>
    <physiologicalReaction direction="left-to-right" evidence="10">
        <dbReference type="Rhea" id="RHEA:19234"/>
    </physiologicalReaction>
</comment>
<dbReference type="AlphaFoldDB" id="A0A512JLU4"/>
<dbReference type="EC" id="3.1.1.93" evidence="4"/>
<evidence type="ECO:0000313" key="14">
    <source>
        <dbReference type="Proteomes" id="UP000321750"/>
    </source>
</evidence>
<dbReference type="Proteomes" id="UP000321750">
    <property type="component" value="Unassembled WGS sequence"/>
</dbReference>
<dbReference type="GO" id="GO:0102390">
    <property type="term" value="F:mycophenolic acid acyl-glucuronide esterase activity"/>
    <property type="evidence" value="ECO:0007669"/>
    <property type="project" value="UniProtKB-EC"/>
</dbReference>
<dbReference type="Gene3D" id="3.40.50.1820">
    <property type="entry name" value="alpha/beta hydrolase"/>
    <property type="match status" value="1"/>
</dbReference>
<evidence type="ECO:0000256" key="7">
    <source>
        <dbReference type="ARBA" id="ARBA00042645"/>
    </source>
</evidence>
<evidence type="ECO:0000256" key="6">
    <source>
        <dbReference type="ARBA" id="ARBA00041520"/>
    </source>
</evidence>
<evidence type="ECO:0000313" key="13">
    <source>
        <dbReference type="EMBL" id="GEP10930.1"/>
    </source>
</evidence>
<feature type="domain" description="AB hydrolase-1" evidence="12">
    <location>
        <begin position="71"/>
        <end position="264"/>
    </location>
</feature>
<sequence>MAAVDRKDRYDMAQDNAINGPDDDLPVATITVGAGAQQREIALRVRSGDGRPIVWLGGFRSDMRATKARALDAWAERHGRPLVRFDYTGHGESSGAFVNAVISTWVEDAVAVIERFADDRPILVGSSMGGWVTALAVRERFRQGHGHPAGIVLIAPALDFTHDLMWEAFPAEVRAEIEQRGVWYRDTSYSPEPTPVTRALIEDGRRNRLLTDALDLGCPVHILQGMNDPDVPYTHALKTIDRLPAKGTILTLIKDGDHRLSRPQDIELILRTVEAIA</sequence>
<dbReference type="GO" id="GO:0008474">
    <property type="term" value="F:palmitoyl-(protein) hydrolase activity"/>
    <property type="evidence" value="ECO:0007669"/>
    <property type="project" value="UniProtKB-EC"/>
</dbReference>
<keyword evidence="2 13" id="KW-0378">Hydrolase</keyword>
<reference evidence="13 14" key="1">
    <citation type="submission" date="2019-07" db="EMBL/GenBank/DDBJ databases">
        <title>Whole genome shotgun sequence of Methylobacterium gnaphalii NBRC 107716.</title>
        <authorList>
            <person name="Hosoyama A."/>
            <person name="Uohara A."/>
            <person name="Ohji S."/>
            <person name="Ichikawa N."/>
        </authorList>
    </citation>
    <scope>NUCLEOTIDE SEQUENCE [LARGE SCALE GENOMIC DNA]</scope>
    <source>
        <strain evidence="13 14">NBRC 107716</strain>
    </source>
</reference>
<evidence type="ECO:0000256" key="11">
    <source>
        <dbReference type="ARBA" id="ARBA00047972"/>
    </source>
</evidence>
<dbReference type="Pfam" id="PF12697">
    <property type="entry name" value="Abhydrolase_6"/>
    <property type="match status" value="1"/>
</dbReference>
<evidence type="ECO:0000256" key="5">
    <source>
        <dbReference type="ARBA" id="ARBA00039314"/>
    </source>
</evidence>
<comment type="function">
    <text evidence="9">Acts as an acyl-protein thioesterase that hydrolyzes fatty acids from acylated residues in proteins. Regulates the mitochondrial S-depalmitoylation of the nucleophilic active site residue of peroxiredoxin-5/PRDX5, a key antioxidant protein, therefore modulating mitochondrial antioxidant ability. Also catalyzes the deglucuronidation of mycophenolic acid acyl-glucuronide, an active metabolite of the immunosuppressant drug mycophenolate.</text>
</comment>
<dbReference type="SUPFAM" id="SSF53474">
    <property type="entry name" value="alpha/beta-Hydrolases"/>
    <property type="match status" value="1"/>
</dbReference>
<keyword evidence="14" id="KW-1185">Reference proteome</keyword>
<evidence type="ECO:0000256" key="3">
    <source>
        <dbReference type="ARBA" id="ARBA00022946"/>
    </source>
</evidence>
<dbReference type="PANTHER" id="PTHR16138:SF7">
    <property type="entry name" value="PALMITOYL-PROTEIN THIOESTERASE ABHD10, MITOCHONDRIAL"/>
    <property type="match status" value="1"/>
</dbReference>